<evidence type="ECO:0000313" key="2">
    <source>
        <dbReference type="EMBL" id="NEC20481.1"/>
    </source>
</evidence>
<evidence type="ECO:0000256" key="1">
    <source>
        <dbReference type="SAM" id="MobiDB-lite"/>
    </source>
</evidence>
<sequence>RAALLTVIARLHEHHLLVERAGLAEQPDGTRACPADQDRTGPTRKASGPWLGAVADRPATAAAALGR</sequence>
<comment type="caution">
    <text evidence="2">The sequence shown here is derived from an EMBL/GenBank/DDBJ whole genome shotgun (WGS) entry which is preliminary data.</text>
</comment>
<organism evidence="2 3">
    <name type="scientific">Streptomyces parvus</name>
    <dbReference type="NCBI Taxonomy" id="66428"/>
    <lineage>
        <taxon>Bacteria</taxon>
        <taxon>Bacillati</taxon>
        <taxon>Actinomycetota</taxon>
        <taxon>Actinomycetes</taxon>
        <taxon>Kitasatosporales</taxon>
        <taxon>Streptomycetaceae</taxon>
        <taxon>Streptomyces</taxon>
    </lineage>
</organism>
<protein>
    <submittedName>
        <fullName evidence="2">Uncharacterized protein</fullName>
    </submittedName>
</protein>
<feature type="region of interest" description="Disordered" evidence="1">
    <location>
        <begin position="27"/>
        <end position="52"/>
    </location>
</feature>
<proteinExistence type="predicted"/>
<reference evidence="2 3" key="1">
    <citation type="submission" date="2020-01" db="EMBL/GenBank/DDBJ databases">
        <title>Insect and environment-associated Actinomycetes.</title>
        <authorList>
            <person name="Currrie C."/>
            <person name="Chevrette M."/>
            <person name="Carlson C."/>
            <person name="Stubbendieck R."/>
            <person name="Wendt-Pienkowski E."/>
        </authorList>
    </citation>
    <scope>NUCLEOTIDE SEQUENCE [LARGE SCALE GENOMIC DNA]</scope>
    <source>
        <strain evidence="2 3">SID7590</strain>
    </source>
</reference>
<dbReference type="Proteomes" id="UP000469670">
    <property type="component" value="Unassembled WGS sequence"/>
</dbReference>
<gene>
    <name evidence="2" type="ORF">G3I50_19855</name>
</gene>
<dbReference type="EMBL" id="JAAGMP010000894">
    <property type="protein sequence ID" value="NEC20481.1"/>
    <property type="molecule type" value="Genomic_DNA"/>
</dbReference>
<evidence type="ECO:0000313" key="3">
    <source>
        <dbReference type="Proteomes" id="UP000469670"/>
    </source>
</evidence>
<dbReference type="AlphaFoldDB" id="A0A7K3RZ41"/>
<dbReference type="RefSeq" id="WP_164204210.1">
    <property type="nucleotide sequence ID" value="NZ_JAAGMP010000894.1"/>
</dbReference>
<name>A0A7K3RZ41_9ACTN</name>
<accession>A0A7K3RZ41</accession>
<feature type="non-terminal residue" evidence="2">
    <location>
        <position position="67"/>
    </location>
</feature>
<feature type="non-terminal residue" evidence="2">
    <location>
        <position position="1"/>
    </location>
</feature>